<proteinExistence type="predicted"/>
<dbReference type="Proteomes" id="UP000660675">
    <property type="component" value="Unassembled WGS sequence"/>
</dbReference>
<accession>A0ABQ2W0R0</accession>
<gene>
    <name evidence="2" type="ORF">GCM10015535_39220</name>
</gene>
<sequence>MAISPGCLSYAVSWAGKKKSGADPQQGPGQHQQRAQDHGDAAHPAAGERLHALHRQDAAEVRPKAGGGAVSGADAASDAAAAGEGSGAVVRGWRVVPLTLSWPLGPGIGPGPGFRCQTWV</sequence>
<feature type="compositionally biased region" description="Basic and acidic residues" evidence="1">
    <location>
        <begin position="34"/>
        <end position="63"/>
    </location>
</feature>
<name>A0ABQ2W0R0_9ACTN</name>
<feature type="compositionally biased region" description="Low complexity" evidence="1">
    <location>
        <begin position="71"/>
        <end position="87"/>
    </location>
</feature>
<comment type="caution">
    <text evidence="2">The sequence shown here is derived from an EMBL/GenBank/DDBJ whole genome shotgun (WGS) entry which is preliminary data.</text>
</comment>
<feature type="region of interest" description="Disordered" evidence="1">
    <location>
        <begin position="16"/>
        <end position="87"/>
    </location>
</feature>
<evidence type="ECO:0000313" key="2">
    <source>
        <dbReference type="EMBL" id="GGV88273.1"/>
    </source>
</evidence>
<dbReference type="EMBL" id="BMTF01000012">
    <property type="protein sequence ID" value="GGV88273.1"/>
    <property type="molecule type" value="Genomic_DNA"/>
</dbReference>
<reference evidence="3" key="1">
    <citation type="journal article" date="2019" name="Int. J. Syst. Evol. Microbiol.">
        <title>The Global Catalogue of Microorganisms (GCM) 10K type strain sequencing project: providing services to taxonomists for standard genome sequencing and annotation.</title>
        <authorList>
            <consortium name="The Broad Institute Genomics Platform"/>
            <consortium name="The Broad Institute Genome Sequencing Center for Infectious Disease"/>
            <person name="Wu L."/>
            <person name="Ma J."/>
        </authorList>
    </citation>
    <scope>NUCLEOTIDE SEQUENCE [LARGE SCALE GENOMIC DNA]</scope>
    <source>
        <strain evidence="3">JCM 4376</strain>
    </source>
</reference>
<dbReference type="RefSeq" id="WP_189545034.1">
    <property type="nucleotide sequence ID" value="NZ_BMTF01000012.1"/>
</dbReference>
<evidence type="ECO:0000256" key="1">
    <source>
        <dbReference type="SAM" id="MobiDB-lite"/>
    </source>
</evidence>
<protein>
    <submittedName>
        <fullName evidence="2">Uncharacterized protein</fullName>
    </submittedName>
</protein>
<organism evidence="2 3">
    <name type="scientific">Streptomyces gelaticus</name>
    <dbReference type="NCBI Taxonomy" id="285446"/>
    <lineage>
        <taxon>Bacteria</taxon>
        <taxon>Bacillati</taxon>
        <taxon>Actinomycetota</taxon>
        <taxon>Actinomycetes</taxon>
        <taxon>Kitasatosporales</taxon>
        <taxon>Streptomycetaceae</taxon>
        <taxon>Streptomyces</taxon>
    </lineage>
</organism>
<feature type="compositionally biased region" description="Low complexity" evidence="1">
    <location>
        <begin position="22"/>
        <end position="33"/>
    </location>
</feature>
<keyword evidence="3" id="KW-1185">Reference proteome</keyword>
<evidence type="ECO:0000313" key="3">
    <source>
        <dbReference type="Proteomes" id="UP000660675"/>
    </source>
</evidence>